<comment type="caution">
    <text evidence="2">The sequence shown here is derived from an EMBL/GenBank/DDBJ whole genome shotgun (WGS) entry which is preliminary data.</text>
</comment>
<name>A0AAN9TQ96_9HEMI</name>
<proteinExistence type="predicted"/>
<feature type="compositionally biased region" description="Basic and acidic residues" evidence="1">
    <location>
        <begin position="699"/>
        <end position="710"/>
    </location>
</feature>
<feature type="region of interest" description="Disordered" evidence="1">
    <location>
        <begin position="468"/>
        <end position="493"/>
    </location>
</feature>
<feature type="region of interest" description="Disordered" evidence="1">
    <location>
        <begin position="691"/>
        <end position="710"/>
    </location>
</feature>
<protein>
    <submittedName>
        <fullName evidence="2">Uncharacterized protein</fullName>
    </submittedName>
</protein>
<feature type="region of interest" description="Disordered" evidence="1">
    <location>
        <begin position="715"/>
        <end position="736"/>
    </location>
</feature>
<feature type="region of interest" description="Disordered" evidence="1">
    <location>
        <begin position="537"/>
        <end position="568"/>
    </location>
</feature>
<sequence>MSRFYAHLQISNDAAIFEIKREIPLEGAKFSSRYEIYNSTTRPFGRSYRELTFSSSASGISSCESQSSVSSSGLSETTTYITCSSEIEPVQMTGFHCIDELSEKHHVSIYNEHSYDDIHEATNYNLEPLRICDFAATESDDNSSERDIVANRKSFAETFTNSASSPERTSPAEVVPPKPLVPVETWSNSGGSVAEPLKSPRLLRQVISDYEGHLLYSVPKSSTKTTYEEEEFIYEPTLKTSSSKTVTKCRSMLNLELKPDSSFSPSSSPTTPSPVKPILAKATSESNLQRDQEKKRIIKTISMMLENRRKRPSSPPAKQSPPPPLNGLPATEPSRATSVTSTVAEAINASLANDNAALSEARRSHTIDRSCRVTGEILKDKSTSASETNLSSPDYHRNVYTLPRSNKSHRSQLQRHFYYPHYVGGKSSTRVPDEELPDPDKVRHARELFEKVLKIGSLENMLRGTRPGKAQTLPPISPIQVTQPPPQYPRPTPEVRQPIQHVYQHPKLQKSLSVDTSHPVTISHCRWMDNGSVSSGVGSDISAETDLELSPKSTPFSRGGSECDSKDDDVMFTSEEDLTGSREAVEDLGKPISADVLSNIRAYGTSVTYYGGKIIASSEGYTCSPMTMTIMNEIKQSSPDYHANRKFLFDDKQLSKYRLIKSNSCGSRLELSGTEEYGKEYEKRLNGTHSNLQQANNHNHQEDHNNEAHRQTATIKEEDEDEQQQQQSKKYDTKSIANDTVNETNAQTKIQNGNLKQNGWCHRKVDKRMKENGKTYCDMEFEEFEVIEESK</sequence>
<organism evidence="2 3">
    <name type="scientific">Parthenolecanium corni</name>
    <dbReference type="NCBI Taxonomy" id="536013"/>
    <lineage>
        <taxon>Eukaryota</taxon>
        <taxon>Metazoa</taxon>
        <taxon>Ecdysozoa</taxon>
        <taxon>Arthropoda</taxon>
        <taxon>Hexapoda</taxon>
        <taxon>Insecta</taxon>
        <taxon>Pterygota</taxon>
        <taxon>Neoptera</taxon>
        <taxon>Paraneoptera</taxon>
        <taxon>Hemiptera</taxon>
        <taxon>Sternorrhyncha</taxon>
        <taxon>Coccoidea</taxon>
        <taxon>Coccidae</taxon>
        <taxon>Parthenolecanium</taxon>
    </lineage>
</organism>
<evidence type="ECO:0000313" key="2">
    <source>
        <dbReference type="EMBL" id="KAK7603264.1"/>
    </source>
</evidence>
<gene>
    <name evidence="2" type="ORF">V9T40_003263</name>
</gene>
<feature type="region of interest" description="Disordered" evidence="1">
    <location>
        <begin position="257"/>
        <end position="341"/>
    </location>
</feature>
<feature type="compositionally biased region" description="Pro residues" evidence="1">
    <location>
        <begin position="313"/>
        <end position="326"/>
    </location>
</feature>
<feature type="compositionally biased region" description="Low complexity" evidence="1">
    <location>
        <begin position="260"/>
        <end position="270"/>
    </location>
</feature>
<reference evidence="2 3" key="1">
    <citation type="submission" date="2024-03" db="EMBL/GenBank/DDBJ databases">
        <title>Adaptation during the transition from Ophiocordyceps entomopathogen to insect associate is accompanied by gene loss and intensified selection.</title>
        <authorList>
            <person name="Ward C.M."/>
            <person name="Onetto C.A."/>
            <person name="Borneman A.R."/>
        </authorList>
    </citation>
    <scope>NUCLEOTIDE SEQUENCE [LARGE SCALE GENOMIC DNA]</scope>
    <source>
        <strain evidence="2">AWRI1</strain>
        <tissue evidence="2">Single Adult Female</tissue>
    </source>
</reference>
<evidence type="ECO:0000256" key="1">
    <source>
        <dbReference type="SAM" id="MobiDB-lite"/>
    </source>
</evidence>
<dbReference type="EMBL" id="JBBCAQ010000006">
    <property type="protein sequence ID" value="KAK7603264.1"/>
    <property type="molecule type" value="Genomic_DNA"/>
</dbReference>
<accession>A0AAN9TQ96</accession>
<feature type="compositionally biased region" description="Pro residues" evidence="1">
    <location>
        <begin position="483"/>
        <end position="492"/>
    </location>
</feature>
<dbReference type="AlphaFoldDB" id="A0AAN9TQ96"/>
<keyword evidence="3" id="KW-1185">Reference proteome</keyword>
<dbReference type="Proteomes" id="UP001367676">
    <property type="component" value="Unassembled WGS sequence"/>
</dbReference>
<evidence type="ECO:0000313" key="3">
    <source>
        <dbReference type="Proteomes" id="UP001367676"/>
    </source>
</evidence>